<reference evidence="5" key="1">
    <citation type="submission" date="2025-08" db="UniProtKB">
        <authorList>
            <consortium name="Ensembl"/>
        </authorList>
    </citation>
    <scope>IDENTIFICATION</scope>
</reference>
<protein>
    <recommendedName>
        <fullName evidence="4">Ig-like domain-containing protein</fullName>
    </recommendedName>
</protein>
<dbReference type="Ensembl" id="ENSCPRT00005018376.1">
    <property type="protein sequence ID" value="ENSCPRP00005015680.1"/>
    <property type="gene ID" value="ENSCPRG00005010973.1"/>
</dbReference>
<feature type="domain" description="Ig-like" evidence="4">
    <location>
        <begin position="33"/>
        <end position="124"/>
    </location>
</feature>
<reference evidence="5" key="2">
    <citation type="submission" date="2025-09" db="UniProtKB">
        <authorList>
            <consortium name="Ensembl"/>
        </authorList>
    </citation>
    <scope>IDENTIFICATION</scope>
</reference>
<evidence type="ECO:0000259" key="4">
    <source>
        <dbReference type="PROSITE" id="PS50835"/>
    </source>
</evidence>
<evidence type="ECO:0000256" key="1">
    <source>
        <dbReference type="ARBA" id="ARBA00023170"/>
    </source>
</evidence>
<evidence type="ECO:0000256" key="3">
    <source>
        <dbReference type="SAM" id="SignalP"/>
    </source>
</evidence>
<dbReference type="GeneTree" id="ENSGT00940000153143"/>
<dbReference type="OMA" id="THILLHM"/>
<feature type="signal peptide" evidence="3">
    <location>
        <begin position="1"/>
        <end position="18"/>
    </location>
</feature>
<evidence type="ECO:0000313" key="6">
    <source>
        <dbReference type="Proteomes" id="UP000594220"/>
    </source>
</evidence>
<dbReference type="AlphaFoldDB" id="A0A7M4EW45"/>
<dbReference type="Pfam" id="PF07686">
    <property type="entry name" value="V-set"/>
    <property type="match status" value="1"/>
</dbReference>
<dbReference type="InterPro" id="IPR013106">
    <property type="entry name" value="Ig_V-set"/>
</dbReference>
<dbReference type="Gene3D" id="2.60.40.10">
    <property type="entry name" value="Immunoglobulins"/>
    <property type="match status" value="1"/>
</dbReference>
<dbReference type="Proteomes" id="UP000594220">
    <property type="component" value="Unplaced"/>
</dbReference>
<dbReference type="InterPro" id="IPR013783">
    <property type="entry name" value="Ig-like_fold"/>
</dbReference>
<dbReference type="InterPro" id="IPR051117">
    <property type="entry name" value="TRG_var/const_region"/>
</dbReference>
<name>A0A7M4EW45_CROPO</name>
<evidence type="ECO:0000256" key="2">
    <source>
        <dbReference type="ARBA" id="ARBA00023319"/>
    </source>
</evidence>
<dbReference type="InterPro" id="IPR036179">
    <property type="entry name" value="Ig-like_dom_sf"/>
</dbReference>
<dbReference type="PROSITE" id="PS50835">
    <property type="entry name" value="IG_LIKE"/>
    <property type="match status" value="1"/>
</dbReference>
<dbReference type="PANTHER" id="PTHR19256:SF44">
    <property type="entry name" value="T CELL RECEPTOR GAMMA VARIABLE 9"/>
    <property type="match status" value="1"/>
</dbReference>
<keyword evidence="6" id="KW-1185">Reference proteome</keyword>
<dbReference type="SMART" id="SM00406">
    <property type="entry name" value="IGv"/>
    <property type="match status" value="1"/>
</dbReference>
<organism evidence="5 6">
    <name type="scientific">Crocodylus porosus</name>
    <name type="common">Saltwater crocodile</name>
    <name type="synonym">Estuarine crocodile</name>
    <dbReference type="NCBI Taxonomy" id="8502"/>
    <lineage>
        <taxon>Eukaryota</taxon>
        <taxon>Metazoa</taxon>
        <taxon>Chordata</taxon>
        <taxon>Craniata</taxon>
        <taxon>Vertebrata</taxon>
        <taxon>Euteleostomi</taxon>
        <taxon>Archelosauria</taxon>
        <taxon>Archosauria</taxon>
        <taxon>Crocodylia</taxon>
        <taxon>Longirostres</taxon>
        <taxon>Crocodylidae</taxon>
        <taxon>Crocodylus</taxon>
    </lineage>
</organism>
<feature type="chain" id="PRO_5029750788" description="Ig-like domain-containing protein" evidence="3">
    <location>
        <begin position="19"/>
        <end position="124"/>
    </location>
</feature>
<keyword evidence="3" id="KW-0732">Signal</keyword>
<dbReference type="SUPFAM" id="SSF48726">
    <property type="entry name" value="Immunoglobulin"/>
    <property type="match status" value="1"/>
</dbReference>
<keyword evidence="1" id="KW-0675">Receptor</keyword>
<dbReference type="PANTHER" id="PTHR19256">
    <property type="entry name" value="T-CELL RECEPTOR GAMMA CHAIN"/>
    <property type="match status" value="1"/>
</dbReference>
<evidence type="ECO:0000313" key="5">
    <source>
        <dbReference type="Ensembl" id="ENSCPRP00005015680.1"/>
    </source>
</evidence>
<dbReference type="InterPro" id="IPR007110">
    <property type="entry name" value="Ig-like_dom"/>
</dbReference>
<accession>A0A7M4EW45</accession>
<sequence length="124" mass="14161">LLWIPLRNAWTLILLGLSDLILKQTQLSISRAESRTARIECHVAVSDFGTAYLHWYRQRPGAAPERILYFSSQVQVDRESDKRKFSVQKNLNKSICILTINRISSSDIATYYCATWTGTASESH</sequence>
<proteinExistence type="predicted"/>
<keyword evidence="2" id="KW-0393">Immunoglobulin domain</keyword>